<organism evidence="1 2">
    <name type="scientific">Euplotes crassus</name>
    <dbReference type="NCBI Taxonomy" id="5936"/>
    <lineage>
        <taxon>Eukaryota</taxon>
        <taxon>Sar</taxon>
        <taxon>Alveolata</taxon>
        <taxon>Ciliophora</taxon>
        <taxon>Intramacronucleata</taxon>
        <taxon>Spirotrichea</taxon>
        <taxon>Hypotrichia</taxon>
        <taxon>Euplotida</taxon>
        <taxon>Euplotidae</taxon>
        <taxon>Moneuplotes</taxon>
    </lineage>
</organism>
<keyword evidence="2" id="KW-1185">Reference proteome</keyword>
<protein>
    <submittedName>
        <fullName evidence="1">Uncharacterized protein</fullName>
    </submittedName>
</protein>
<evidence type="ECO:0000313" key="2">
    <source>
        <dbReference type="Proteomes" id="UP001295684"/>
    </source>
</evidence>
<reference evidence="1" key="1">
    <citation type="submission" date="2023-07" db="EMBL/GenBank/DDBJ databases">
        <authorList>
            <consortium name="AG Swart"/>
            <person name="Singh M."/>
            <person name="Singh A."/>
            <person name="Seah K."/>
            <person name="Emmerich C."/>
        </authorList>
    </citation>
    <scope>NUCLEOTIDE SEQUENCE</scope>
    <source>
        <strain evidence="1">DP1</strain>
    </source>
</reference>
<accession>A0AAD1Y4J0</accession>
<dbReference type="AlphaFoldDB" id="A0AAD1Y4J0"/>
<dbReference type="EMBL" id="CAMPGE010026078">
    <property type="protein sequence ID" value="CAI2383776.1"/>
    <property type="molecule type" value="Genomic_DNA"/>
</dbReference>
<sequence>MKRKRPSSSMNNRAQVRIKNHIVGANKNIQLMFTNQKLIQPMFSLLHKKKNKNRMRTLMERCSNPSYKPNIYLDDPYHQSSFESTSKRMGRTTYSACEQTRNKIEKLEEGNIKLLMHNLEYDFRESKHRLKNVFNNNSNQCIIKNNEPLAIDVLEDLNCVYKIESKDQLAPLKISMVFNKDDTLCFTREKLPKARDIKVQVFLTDELKPIYKPNMVLKNKMAFVIDPLLETSQKFETDLFLIFSSVFGCSITVRAKFPDDNNTIIPRYKTNYTEDRRLDHEEFADLLFSNQPHKYDRLIKEIDTGTEISFVFKKIKYQQMLKSGIIQKDGTSFLEKNKQSVSLKKTQASKATLKSLKRAKSCLQKKRKMERQNRIKKIFLAKKWEIIKEKRMLMKRKEQILINHQRAAIYILKLSYLHKYIKKLHKDYDQRKFEVAKQGVIFSSAVKIFMVIKRYFKKRHPDVEERTKLQLRNSIKFGNIIFGDTIVARSQEIIQDHLSKTSVFHNFTRQSMIFTGAVRIIQKEYKKRYSIHVERIRILTDNWKGEIERQIKYKTKTLSKKNKNTKRTRREIKALNTIPEEFRNIVIKKYYQLALIKHKLRIRETENYLIQHYEENITQYDNEGLIKEIEDLKRKLFGKPEMTVLEIDFKIDPSPKKSKPKHTVGFGATTESIFTPDTRVPRSKKVTKLFSKNLDEIEKFSDDKSVPLYYPDFEYLPSNKELLFLIEKARDMKDLEDVDKSKEVNRKSKFATRNMMRVDHRSTSSMSHYS</sequence>
<gene>
    <name evidence="1" type="ORF">ECRASSUSDP1_LOCUS25288</name>
</gene>
<dbReference type="Proteomes" id="UP001295684">
    <property type="component" value="Unassembled WGS sequence"/>
</dbReference>
<proteinExistence type="predicted"/>
<comment type="caution">
    <text evidence="1">The sequence shown here is derived from an EMBL/GenBank/DDBJ whole genome shotgun (WGS) entry which is preliminary data.</text>
</comment>
<evidence type="ECO:0000313" key="1">
    <source>
        <dbReference type="EMBL" id="CAI2383776.1"/>
    </source>
</evidence>
<name>A0AAD1Y4J0_EUPCR</name>